<dbReference type="GO" id="GO:0061630">
    <property type="term" value="F:ubiquitin protein ligase activity"/>
    <property type="evidence" value="ECO:0007669"/>
    <property type="project" value="UniProtKB-EC"/>
</dbReference>
<dbReference type="Proteomes" id="UP001293593">
    <property type="component" value="Unassembled WGS sequence"/>
</dbReference>
<evidence type="ECO:0000259" key="10">
    <source>
        <dbReference type="PROSITE" id="PS50089"/>
    </source>
</evidence>
<feature type="compositionally biased region" description="Polar residues" evidence="9">
    <location>
        <begin position="339"/>
        <end position="360"/>
    </location>
</feature>
<protein>
    <recommendedName>
        <fullName evidence="2">RING-type E3 ubiquitin transferase</fullName>
        <ecNumber evidence="2">2.3.2.27</ecNumber>
    </recommendedName>
</protein>
<comment type="catalytic activity">
    <reaction evidence="1">
        <text>S-ubiquitinyl-[E2 ubiquitin-conjugating enzyme]-L-cysteine + [acceptor protein]-L-lysine = [E2 ubiquitin-conjugating enzyme]-L-cysteine + N(6)-ubiquitinyl-[acceptor protein]-L-lysine.</text>
        <dbReference type="EC" id="2.3.2.27"/>
    </reaction>
</comment>
<evidence type="ECO:0000256" key="1">
    <source>
        <dbReference type="ARBA" id="ARBA00000900"/>
    </source>
</evidence>
<dbReference type="EC" id="2.3.2.27" evidence="2"/>
<evidence type="ECO:0000256" key="7">
    <source>
        <dbReference type="ARBA" id="ARBA00022833"/>
    </source>
</evidence>
<evidence type="ECO:0000256" key="6">
    <source>
        <dbReference type="ARBA" id="ARBA00022786"/>
    </source>
</evidence>
<feature type="compositionally biased region" description="Polar residues" evidence="9">
    <location>
        <begin position="320"/>
        <end position="331"/>
    </location>
</feature>
<dbReference type="GO" id="GO:0008270">
    <property type="term" value="F:zinc ion binding"/>
    <property type="evidence" value="ECO:0007669"/>
    <property type="project" value="UniProtKB-KW"/>
</dbReference>
<evidence type="ECO:0000256" key="9">
    <source>
        <dbReference type="SAM" id="MobiDB-lite"/>
    </source>
</evidence>
<dbReference type="CDD" id="cd16469">
    <property type="entry name" value="RING-H2_RNF24-like"/>
    <property type="match status" value="1"/>
</dbReference>
<dbReference type="PROSITE" id="PS50089">
    <property type="entry name" value="ZF_RING_2"/>
    <property type="match status" value="1"/>
</dbReference>
<dbReference type="FunFam" id="3.30.40.10:FF:000538">
    <property type="entry name" value="E3 ubiquitin-protein ligase MBR2 isoform A"/>
    <property type="match status" value="1"/>
</dbReference>
<keyword evidence="12" id="KW-1185">Reference proteome</keyword>
<dbReference type="Gene3D" id="3.30.40.10">
    <property type="entry name" value="Zinc/RING finger domain, C3HC4 (zinc finger)"/>
    <property type="match status" value="1"/>
</dbReference>
<dbReference type="Pfam" id="PF13639">
    <property type="entry name" value="zf-RING_2"/>
    <property type="match status" value="1"/>
</dbReference>
<dbReference type="PANTHER" id="PTHR22937:SF174">
    <property type="entry name" value="RING-TYPE E3 UBIQUITIN TRANSFERASE"/>
    <property type="match status" value="1"/>
</dbReference>
<proteinExistence type="predicted"/>
<evidence type="ECO:0000256" key="4">
    <source>
        <dbReference type="ARBA" id="ARBA00022723"/>
    </source>
</evidence>
<evidence type="ECO:0000256" key="8">
    <source>
        <dbReference type="PROSITE-ProRule" id="PRU00175"/>
    </source>
</evidence>
<dbReference type="InterPro" id="IPR001841">
    <property type="entry name" value="Znf_RING"/>
</dbReference>
<accession>A0AAE1N283</accession>
<reference evidence="11" key="1">
    <citation type="submission" date="2023-10" db="EMBL/GenBank/DDBJ databases">
        <title>Chromosome-level genome of the transformable northern wattle, Acacia crassicarpa.</title>
        <authorList>
            <person name="Massaro I."/>
            <person name="Sinha N.R."/>
            <person name="Poethig S."/>
            <person name="Leichty A.R."/>
        </authorList>
    </citation>
    <scope>NUCLEOTIDE SEQUENCE</scope>
    <source>
        <strain evidence="11">Acra3RX</strain>
        <tissue evidence="11">Leaf</tissue>
    </source>
</reference>
<dbReference type="EMBL" id="JAWXYG010000002">
    <property type="protein sequence ID" value="KAK4281467.1"/>
    <property type="molecule type" value="Genomic_DNA"/>
</dbReference>
<evidence type="ECO:0000256" key="5">
    <source>
        <dbReference type="ARBA" id="ARBA00022771"/>
    </source>
</evidence>
<feature type="region of interest" description="Disordered" evidence="9">
    <location>
        <begin position="135"/>
        <end position="174"/>
    </location>
</feature>
<keyword evidence="4" id="KW-0479">Metal-binding</keyword>
<organism evidence="11 12">
    <name type="scientific">Acacia crassicarpa</name>
    <name type="common">northern wattle</name>
    <dbReference type="NCBI Taxonomy" id="499986"/>
    <lineage>
        <taxon>Eukaryota</taxon>
        <taxon>Viridiplantae</taxon>
        <taxon>Streptophyta</taxon>
        <taxon>Embryophyta</taxon>
        <taxon>Tracheophyta</taxon>
        <taxon>Spermatophyta</taxon>
        <taxon>Magnoliopsida</taxon>
        <taxon>eudicotyledons</taxon>
        <taxon>Gunneridae</taxon>
        <taxon>Pentapetalae</taxon>
        <taxon>rosids</taxon>
        <taxon>fabids</taxon>
        <taxon>Fabales</taxon>
        <taxon>Fabaceae</taxon>
        <taxon>Caesalpinioideae</taxon>
        <taxon>mimosoid clade</taxon>
        <taxon>Acacieae</taxon>
        <taxon>Acacia</taxon>
    </lineage>
</organism>
<comment type="caution">
    <text evidence="11">The sequence shown here is derived from an EMBL/GenBank/DDBJ whole genome shotgun (WGS) entry which is preliminary data.</text>
</comment>
<dbReference type="PANTHER" id="PTHR22937">
    <property type="entry name" value="E3 UBIQUITIN-PROTEIN LIGASE RNF165"/>
    <property type="match status" value="1"/>
</dbReference>
<dbReference type="InterPro" id="IPR013083">
    <property type="entry name" value="Znf_RING/FYVE/PHD"/>
</dbReference>
<dbReference type="SMART" id="SM00184">
    <property type="entry name" value="RING"/>
    <property type="match status" value="1"/>
</dbReference>
<feature type="compositionally biased region" description="Low complexity" evidence="9">
    <location>
        <begin position="154"/>
        <end position="168"/>
    </location>
</feature>
<dbReference type="InterPro" id="IPR045191">
    <property type="entry name" value="MBR1/2-like"/>
</dbReference>
<evidence type="ECO:0000313" key="11">
    <source>
        <dbReference type="EMBL" id="KAK4281467.1"/>
    </source>
</evidence>
<evidence type="ECO:0000313" key="12">
    <source>
        <dbReference type="Proteomes" id="UP001293593"/>
    </source>
</evidence>
<evidence type="ECO:0000256" key="2">
    <source>
        <dbReference type="ARBA" id="ARBA00012483"/>
    </source>
</evidence>
<name>A0AAE1N283_9FABA</name>
<keyword evidence="7" id="KW-0862">Zinc</keyword>
<gene>
    <name evidence="11" type="ORF">QN277_012956</name>
</gene>
<feature type="region of interest" description="Disordered" evidence="9">
    <location>
        <begin position="320"/>
        <end position="361"/>
    </location>
</feature>
<feature type="domain" description="RING-type" evidence="10">
    <location>
        <begin position="498"/>
        <end position="540"/>
    </location>
</feature>
<dbReference type="AlphaFoldDB" id="A0AAE1N283"/>
<keyword evidence="6" id="KW-0833">Ubl conjugation pathway</keyword>
<evidence type="ECO:0000256" key="3">
    <source>
        <dbReference type="ARBA" id="ARBA00022679"/>
    </source>
</evidence>
<keyword evidence="5 8" id="KW-0863">Zinc-finger</keyword>
<keyword evidence="3" id="KW-0808">Transferase</keyword>
<dbReference type="SUPFAM" id="SSF57850">
    <property type="entry name" value="RING/U-box"/>
    <property type="match status" value="1"/>
</dbReference>
<sequence>MGHRHLYSISQMFGSEHEQNWNYMHPDQQNVQLGRASSSENGSFIHPLENMSIDGSSLAAPWNNATMSNGYASSSINIELPPRQSDASRSSHDHFLHSSNPGAFFAVSENYSCQPSSNYDRQAFHVADGDFFDFTMGSGRGPQKRKSPGIPSVSERGSSSRYFGSGSSTDLPISSEIRQEKPSLDSQYLPWDHVTMTPPFRGSGLSIRGDGSLRNVRSRSALDLESNLARTHLSDNHLHNLPFGPSTDHSSAVGLSGHSSSTMTMDWSQMNMSPAHGSVLLSESSGYNHEPSRLLVGSGASNASVDAGSYHHEYNTSINPTVPQSFHSNPTHPARGVRSNYSHRSAPTPTPTFRASSSSRVGHMVPSDGGLHMGAEGFMSRQPRSLTAITWRNSDRNGRSRASNESYQSLADEAILHDRFSSEGFMAVDRVPLYGSRNMIDQHRDMRMDVDNMSYEELLALGERIGHVSTGLSGNLISKCLTESIYCSSEQSQEEGSCVICLEEYKYMDDVGTLRSCGHDYHVSCIRKWLSMKNICPICKASALPDEMKDK</sequence>